<dbReference type="EMBL" id="KK115857">
    <property type="protein sequence ID" value="KFM66217.1"/>
    <property type="molecule type" value="Genomic_DNA"/>
</dbReference>
<organism evidence="1 2">
    <name type="scientific">Stegodyphus mimosarum</name>
    <name type="common">African social velvet spider</name>
    <dbReference type="NCBI Taxonomy" id="407821"/>
    <lineage>
        <taxon>Eukaryota</taxon>
        <taxon>Metazoa</taxon>
        <taxon>Ecdysozoa</taxon>
        <taxon>Arthropoda</taxon>
        <taxon>Chelicerata</taxon>
        <taxon>Arachnida</taxon>
        <taxon>Araneae</taxon>
        <taxon>Araneomorphae</taxon>
        <taxon>Entelegynae</taxon>
        <taxon>Eresoidea</taxon>
        <taxon>Eresidae</taxon>
        <taxon>Stegodyphus</taxon>
    </lineage>
</organism>
<reference evidence="1 2" key="1">
    <citation type="submission" date="2013-11" db="EMBL/GenBank/DDBJ databases">
        <title>Genome sequencing of Stegodyphus mimosarum.</title>
        <authorList>
            <person name="Bechsgaard J."/>
        </authorList>
    </citation>
    <scope>NUCLEOTIDE SEQUENCE [LARGE SCALE GENOMIC DNA]</scope>
</reference>
<dbReference type="OrthoDB" id="5831138at2759"/>
<sequence length="107" mass="12113">MSDKTEENLQLNDNFTSSQVQDGWIFLKHLQGVPVDGDLVLKPTDGYLTGNEIVLPVHIESQFSPRTEQLRYIVVLEDSLITLNSSFLLLEDKDNIEDVILKIVQGK</sequence>
<accession>A0A087TM78</accession>
<feature type="non-terminal residue" evidence="1">
    <location>
        <position position="107"/>
    </location>
</feature>
<dbReference type="Proteomes" id="UP000054359">
    <property type="component" value="Unassembled WGS sequence"/>
</dbReference>
<evidence type="ECO:0000313" key="2">
    <source>
        <dbReference type="Proteomes" id="UP000054359"/>
    </source>
</evidence>
<gene>
    <name evidence="1" type="ORF">X975_08970</name>
</gene>
<keyword evidence="2" id="KW-1185">Reference proteome</keyword>
<evidence type="ECO:0000313" key="1">
    <source>
        <dbReference type="EMBL" id="KFM66217.1"/>
    </source>
</evidence>
<proteinExistence type="predicted"/>
<protein>
    <submittedName>
        <fullName evidence="1">Uncharacterized protein</fullName>
    </submittedName>
</protein>
<name>A0A087TM78_STEMI</name>
<dbReference type="AlphaFoldDB" id="A0A087TM78"/>